<dbReference type="AlphaFoldDB" id="A0A2T3B2L8"/>
<dbReference type="OrthoDB" id="5332384at2759"/>
<dbReference type="GeneID" id="36576250"/>
<dbReference type="Proteomes" id="UP000241818">
    <property type="component" value="Unassembled WGS sequence"/>
</dbReference>
<proteinExistence type="predicted"/>
<keyword evidence="3" id="KW-1185">Reference proteome</keyword>
<feature type="chain" id="PRO_5015424285" evidence="1">
    <location>
        <begin position="23"/>
        <end position="223"/>
    </location>
</feature>
<dbReference type="InParanoid" id="A0A2T3B2L8"/>
<accession>A0A2T3B2L8</accession>
<reference evidence="2 3" key="1">
    <citation type="journal article" date="2018" name="New Phytol.">
        <title>Comparative genomics and transcriptomics depict ericoid mycorrhizal fungi as versatile saprotrophs and plant mutualists.</title>
        <authorList>
            <person name="Martino E."/>
            <person name="Morin E."/>
            <person name="Grelet G.A."/>
            <person name="Kuo A."/>
            <person name="Kohler A."/>
            <person name="Daghino S."/>
            <person name="Barry K.W."/>
            <person name="Cichocki N."/>
            <person name="Clum A."/>
            <person name="Dockter R.B."/>
            <person name="Hainaut M."/>
            <person name="Kuo R.C."/>
            <person name="LaButti K."/>
            <person name="Lindahl B.D."/>
            <person name="Lindquist E.A."/>
            <person name="Lipzen A."/>
            <person name="Khouja H.R."/>
            <person name="Magnuson J."/>
            <person name="Murat C."/>
            <person name="Ohm R.A."/>
            <person name="Singer S.W."/>
            <person name="Spatafora J.W."/>
            <person name="Wang M."/>
            <person name="Veneault-Fourrey C."/>
            <person name="Henrissat B."/>
            <person name="Grigoriev I.V."/>
            <person name="Martin F.M."/>
            <person name="Perotto S."/>
        </authorList>
    </citation>
    <scope>NUCLEOTIDE SEQUENCE [LARGE SCALE GENOMIC DNA]</scope>
    <source>
        <strain evidence="2 3">ATCC 22711</strain>
    </source>
</reference>
<protein>
    <submittedName>
        <fullName evidence="2">Uncharacterized protein</fullName>
    </submittedName>
</protein>
<sequence>MRYSSLITFSLGIAISSLRAQACSTQSDVKVTFYGYPDNSPPGAGTAYNCGNRNYIAGGTGTYDDPLTMATSTGEFNKCEIIYVPYLQKYVRYEDECQECDSDWQSGTWHIDIWTGSSTSDGGSAQVRCEDSLTPDGTQTVVRQPSQHLSVNSQALYDGSCHTDATDPNPDLSNVCSSGGSGSGGAGSGGSCSWPGHCAGAPCSTYNDCSDALICSNGVCASS</sequence>
<dbReference type="RefSeq" id="XP_024721150.1">
    <property type="nucleotide sequence ID" value="XM_024868169.1"/>
</dbReference>
<organism evidence="2 3">
    <name type="scientific">Amorphotheca resinae ATCC 22711</name>
    <dbReference type="NCBI Taxonomy" id="857342"/>
    <lineage>
        <taxon>Eukaryota</taxon>
        <taxon>Fungi</taxon>
        <taxon>Dikarya</taxon>
        <taxon>Ascomycota</taxon>
        <taxon>Pezizomycotina</taxon>
        <taxon>Leotiomycetes</taxon>
        <taxon>Helotiales</taxon>
        <taxon>Amorphothecaceae</taxon>
        <taxon>Amorphotheca</taxon>
    </lineage>
</organism>
<evidence type="ECO:0000256" key="1">
    <source>
        <dbReference type="SAM" id="SignalP"/>
    </source>
</evidence>
<evidence type="ECO:0000313" key="3">
    <source>
        <dbReference type="Proteomes" id="UP000241818"/>
    </source>
</evidence>
<keyword evidence="1" id="KW-0732">Signal</keyword>
<dbReference type="EMBL" id="KZ679011">
    <property type="protein sequence ID" value="PSS18798.1"/>
    <property type="molecule type" value="Genomic_DNA"/>
</dbReference>
<evidence type="ECO:0000313" key="2">
    <source>
        <dbReference type="EMBL" id="PSS18798.1"/>
    </source>
</evidence>
<gene>
    <name evidence="2" type="ORF">M430DRAFT_50789</name>
</gene>
<feature type="signal peptide" evidence="1">
    <location>
        <begin position="1"/>
        <end position="22"/>
    </location>
</feature>
<name>A0A2T3B2L8_AMORE</name>